<sequence>MKRLNYQNLLIASLLGLSTVLANSYPLVKAQSAKNVPFEVCFNSDTFVRPTVTEQVNIYKKVGRYSDLNITPQVVTSNPLWTENFRVWTSKGDFGALLIGDTKLHSGLWVLRDPKNTENDPVFDCTYKLLEFKDKSLTKITLWFMFYKVKTLQWNNNRFSVVVEPRNKGFQAIVFNKNKPHPENLIFEIFDTKGKLLGKCSNSCQLKK</sequence>
<proteinExistence type="predicted"/>
<reference evidence="2 3" key="1">
    <citation type="submission" date="2019-01" db="EMBL/GenBank/DDBJ databases">
        <title>Coherence of Microcystis species and biogeography revealed through population genomics.</title>
        <authorList>
            <person name="Perez-Carrascal O.M."/>
            <person name="Terrat Y."/>
            <person name="Giani A."/>
            <person name="Fortin N."/>
            <person name="Tromas N."/>
            <person name="Shapiro B.J."/>
        </authorList>
    </citation>
    <scope>NUCLEOTIDE SEQUENCE [LARGE SCALE GENOMIC DNA]</scope>
    <source>
        <strain evidence="2">Mv_BB_P_19951000_S68D</strain>
    </source>
</reference>
<dbReference type="AlphaFoldDB" id="A0A552H960"/>
<gene>
    <name evidence="2" type="ORF">EWV77_22230</name>
</gene>
<protein>
    <submittedName>
        <fullName evidence="2">Uncharacterized protein</fullName>
    </submittedName>
</protein>
<evidence type="ECO:0000313" key="2">
    <source>
        <dbReference type="EMBL" id="TRU67699.1"/>
    </source>
</evidence>
<evidence type="ECO:0000256" key="1">
    <source>
        <dbReference type="SAM" id="SignalP"/>
    </source>
</evidence>
<comment type="caution">
    <text evidence="2">The sequence shown here is derived from an EMBL/GenBank/DDBJ whole genome shotgun (WGS) entry which is preliminary data.</text>
</comment>
<dbReference type="Proteomes" id="UP000320674">
    <property type="component" value="Unassembled WGS sequence"/>
</dbReference>
<keyword evidence="1" id="KW-0732">Signal</keyword>
<accession>A0A552H960</accession>
<organism evidence="2 3">
    <name type="scientific">Microcystis viridis Mv_BB_P_19951000_S68D</name>
    <dbReference type="NCBI Taxonomy" id="2486270"/>
    <lineage>
        <taxon>Bacteria</taxon>
        <taxon>Bacillati</taxon>
        <taxon>Cyanobacteriota</taxon>
        <taxon>Cyanophyceae</taxon>
        <taxon>Oscillatoriophycideae</taxon>
        <taxon>Chroococcales</taxon>
        <taxon>Microcystaceae</taxon>
        <taxon>Microcystis</taxon>
    </lineage>
</organism>
<name>A0A552H960_MICVR</name>
<feature type="signal peptide" evidence="1">
    <location>
        <begin position="1"/>
        <end position="22"/>
    </location>
</feature>
<feature type="chain" id="PRO_5021981099" evidence="1">
    <location>
        <begin position="23"/>
        <end position="208"/>
    </location>
</feature>
<dbReference type="EMBL" id="SFAZ01000311">
    <property type="protein sequence ID" value="TRU67699.1"/>
    <property type="molecule type" value="Genomic_DNA"/>
</dbReference>
<evidence type="ECO:0000313" key="3">
    <source>
        <dbReference type="Proteomes" id="UP000320674"/>
    </source>
</evidence>